<sequence length="152" mass="16285">MQEKAELFTSIKRHTLSFLMILASSSALASAHAGSIYQCKQSDGKVAFQETPCAASATQTQINQHHRPDAAAPKAAQPGAQPAAATATKEEPAANLCVQAGRTVYARLQQTHPQAAFTACKKELAELATHMECMQACMDTWVAAYKKHQASQ</sequence>
<feature type="signal peptide" evidence="2">
    <location>
        <begin position="1"/>
        <end position="29"/>
    </location>
</feature>
<evidence type="ECO:0000256" key="2">
    <source>
        <dbReference type="SAM" id="SignalP"/>
    </source>
</evidence>
<evidence type="ECO:0000313" key="4">
    <source>
        <dbReference type="EMBL" id="MBB6576175.1"/>
    </source>
</evidence>
<name>A0ABR6RAJ6_9BURK</name>
<proteinExistence type="predicted"/>
<feature type="chain" id="PRO_5046974680" description="DUF4124 domain-containing protein" evidence="2">
    <location>
        <begin position="30"/>
        <end position="152"/>
    </location>
</feature>
<dbReference type="RefSeq" id="WP_184704376.1">
    <property type="nucleotide sequence ID" value="NZ_JACHKZ010000001.1"/>
</dbReference>
<keyword evidence="2" id="KW-0732">Signal</keyword>
<organism evidence="4 5">
    <name type="scientific">Comamonas odontotermitis</name>
    <dbReference type="NCBI Taxonomy" id="379895"/>
    <lineage>
        <taxon>Bacteria</taxon>
        <taxon>Pseudomonadati</taxon>
        <taxon>Pseudomonadota</taxon>
        <taxon>Betaproteobacteria</taxon>
        <taxon>Burkholderiales</taxon>
        <taxon>Comamonadaceae</taxon>
        <taxon>Comamonas</taxon>
    </lineage>
</organism>
<feature type="compositionally biased region" description="Low complexity" evidence="1">
    <location>
        <begin position="70"/>
        <end position="87"/>
    </location>
</feature>
<reference evidence="4 5" key="1">
    <citation type="submission" date="2020-08" db="EMBL/GenBank/DDBJ databases">
        <title>Functional genomics of gut bacteria from endangered species of beetles.</title>
        <authorList>
            <person name="Carlos-Shanley C."/>
        </authorList>
    </citation>
    <scope>NUCLEOTIDE SEQUENCE [LARGE SCALE GENOMIC DNA]</scope>
    <source>
        <strain evidence="4 5">S00124</strain>
    </source>
</reference>
<keyword evidence="5" id="KW-1185">Reference proteome</keyword>
<evidence type="ECO:0000256" key="1">
    <source>
        <dbReference type="SAM" id="MobiDB-lite"/>
    </source>
</evidence>
<protein>
    <recommendedName>
        <fullName evidence="3">DUF4124 domain-containing protein</fullName>
    </recommendedName>
</protein>
<comment type="caution">
    <text evidence="4">The sequence shown here is derived from an EMBL/GenBank/DDBJ whole genome shotgun (WGS) entry which is preliminary data.</text>
</comment>
<dbReference type="Pfam" id="PF13511">
    <property type="entry name" value="DUF4124"/>
    <property type="match status" value="1"/>
</dbReference>
<dbReference type="InterPro" id="IPR025392">
    <property type="entry name" value="DUF4124"/>
</dbReference>
<dbReference type="EMBL" id="JACHKZ010000001">
    <property type="protein sequence ID" value="MBB6576175.1"/>
    <property type="molecule type" value="Genomic_DNA"/>
</dbReference>
<feature type="domain" description="DUF4124" evidence="3">
    <location>
        <begin position="25"/>
        <end position="78"/>
    </location>
</feature>
<feature type="region of interest" description="Disordered" evidence="1">
    <location>
        <begin position="57"/>
        <end position="91"/>
    </location>
</feature>
<gene>
    <name evidence="4" type="ORF">HNP33_000223</name>
</gene>
<dbReference type="Proteomes" id="UP000562492">
    <property type="component" value="Unassembled WGS sequence"/>
</dbReference>
<evidence type="ECO:0000313" key="5">
    <source>
        <dbReference type="Proteomes" id="UP000562492"/>
    </source>
</evidence>
<accession>A0ABR6RAJ6</accession>
<evidence type="ECO:0000259" key="3">
    <source>
        <dbReference type="Pfam" id="PF13511"/>
    </source>
</evidence>